<dbReference type="InterPro" id="IPR024078">
    <property type="entry name" value="LmbE-like_dom_sf"/>
</dbReference>
<dbReference type="PANTHER" id="PTHR12993">
    <property type="entry name" value="N-ACETYLGLUCOSAMINYL-PHOSPHATIDYLINOSITOL DE-N-ACETYLASE-RELATED"/>
    <property type="match status" value="1"/>
</dbReference>
<dbReference type="RefSeq" id="WP_114069422.1">
    <property type="nucleotide sequence ID" value="NZ_CP030850.1"/>
</dbReference>
<dbReference type="GO" id="GO:0071793">
    <property type="term" value="P:bacillithiol biosynthetic process"/>
    <property type="evidence" value="ECO:0007669"/>
    <property type="project" value="InterPro"/>
</dbReference>
<gene>
    <name evidence="1" type="primary">bshB1</name>
    <name evidence="1" type="ORF">DR864_24425</name>
</gene>
<reference evidence="1 2" key="1">
    <citation type="submission" date="2018-07" db="EMBL/GenBank/DDBJ databases">
        <title>Genome sequencing of Runella.</title>
        <authorList>
            <person name="Baek M.-G."/>
            <person name="Yi H."/>
        </authorList>
    </citation>
    <scope>NUCLEOTIDE SEQUENCE [LARGE SCALE GENOMIC DNA]</scope>
    <source>
        <strain evidence="1 2">HYN0085</strain>
    </source>
</reference>
<evidence type="ECO:0000313" key="1">
    <source>
        <dbReference type="EMBL" id="AXE20659.1"/>
    </source>
</evidence>
<sequence length="239" mass="26948">MKLDILAISAHPDDIELGCAGTILASIAQGRRVGIIDLTRGELGTRGTPEIRRAEAEAAAEILGAEVRENVGLADGFFQNDKENQLALVPYIRKYQPEIVLANAQEDRHPDHGKGANLIYDACFLSGLRQIATFDESGNAQAAWRPKFIYHFTQDRYIKPDFVVDITPYWKKKEEAIRAFRSQFHDPDSQEPNSYISSPEFLEFLEARSKEYGHYIGVKYGEGFTSRRILGVDNLWSLI</sequence>
<dbReference type="Proteomes" id="UP000251993">
    <property type="component" value="Chromosome"/>
</dbReference>
<keyword evidence="2" id="KW-1185">Reference proteome</keyword>
<dbReference type="Pfam" id="PF02585">
    <property type="entry name" value="PIG-L"/>
    <property type="match status" value="1"/>
</dbReference>
<dbReference type="EMBL" id="CP030850">
    <property type="protein sequence ID" value="AXE20659.1"/>
    <property type="molecule type" value="Genomic_DNA"/>
</dbReference>
<organism evidence="1 2">
    <name type="scientific">Runella rosea</name>
    <dbReference type="NCBI Taxonomy" id="2259595"/>
    <lineage>
        <taxon>Bacteria</taxon>
        <taxon>Pseudomonadati</taxon>
        <taxon>Bacteroidota</taxon>
        <taxon>Cytophagia</taxon>
        <taxon>Cytophagales</taxon>
        <taxon>Spirosomataceae</taxon>
        <taxon>Runella</taxon>
    </lineage>
</organism>
<dbReference type="AlphaFoldDB" id="A0A344TPT8"/>
<proteinExistence type="predicted"/>
<dbReference type="GO" id="GO:0016811">
    <property type="term" value="F:hydrolase activity, acting on carbon-nitrogen (but not peptide) bonds, in linear amides"/>
    <property type="evidence" value="ECO:0007669"/>
    <property type="project" value="TreeGrafter"/>
</dbReference>
<dbReference type="SUPFAM" id="SSF102588">
    <property type="entry name" value="LmbE-like"/>
    <property type="match status" value="1"/>
</dbReference>
<name>A0A344TPT8_9BACT</name>
<dbReference type="GO" id="GO:0019213">
    <property type="term" value="F:deacetylase activity"/>
    <property type="evidence" value="ECO:0007669"/>
    <property type="project" value="InterPro"/>
</dbReference>
<dbReference type="KEGG" id="run:DR864_24425"/>
<accession>A0A344TPT8</accession>
<evidence type="ECO:0000313" key="2">
    <source>
        <dbReference type="Proteomes" id="UP000251993"/>
    </source>
</evidence>
<dbReference type="Gene3D" id="3.40.50.10320">
    <property type="entry name" value="LmbE-like"/>
    <property type="match status" value="1"/>
</dbReference>
<dbReference type="NCBIfam" id="TIGR04001">
    <property type="entry name" value="thiol_BshB1"/>
    <property type="match status" value="1"/>
</dbReference>
<dbReference type="PANTHER" id="PTHR12993:SF30">
    <property type="entry name" value="N-ACETYL-ALPHA-D-GLUCOSAMINYL L-MALATE DEACETYLASE 1"/>
    <property type="match status" value="1"/>
</dbReference>
<protein>
    <submittedName>
        <fullName evidence="1">Bacillithiol biosynthesis deacetylase BshB1</fullName>
    </submittedName>
</protein>
<dbReference type="OrthoDB" id="9778719at2"/>
<dbReference type="InterPro" id="IPR023842">
    <property type="entry name" value="Bacillithiol_biosynth_BshB1"/>
</dbReference>
<dbReference type="InterPro" id="IPR003737">
    <property type="entry name" value="GlcNAc_PI_deacetylase-related"/>
</dbReference>